<evidence type="ECO:0000313" key="7">
    <source>
        <dbReference type="EMBL" id="THC94425.1"/>
    </source>
</evidence>
<dbReference type="InterPro" id="IPR048278">
    <property type="entry name" value="PFN"/>
</dbReference>
<evidence type="ECO:0000256" key="1">
    <source>
        <dbReference type="ARBA" id="ARBA00004245"/>
    </source>
</evidence>
<keyword evidence="3" id="KW-0963">Cytoplasm</keyword>
<dbReference type="InterPro" id="IPR036140">
    <property type="entry name" value="PFN_sf"/>
</dbReference>
<sequence length="114" mass="12351">MGAHSAIWQGYVDSRYRTSPIENLPRTISPEELSGLISAYSSSDTARANGIVVGGEKFVVIRADDRSLYGKKGKEGIVIVRAKSCVMVTHHPDNVQTTNAATIVEKLVDYINAS</sequence>
<dbReference type="VEuPathDB" id="FungiDB:EYZ11_006093"/>
<evidence type="ECO:0000256" key="5">
    <source>
        <dbReference type="ARBA" id="ARBA00023212"/>
    </source>
</evidence>
<dbReference type="SMART" id="SM00392">
    <property type="entry name" value="PROF"/>
    <property type="match status" value="1"/>
</dbReference>
<dbReference type="InterPro" id="IPR005455">
    <property type="entry name" value="PFN_euk"/>
</dbReference>
<dbReference type="PANTHER" id="PTHR11604:SF0">
    <property type="entry name" value="PROFILIN"/>
    <property type="match status" value="1"/>
</dbReference>
<dbReference type="STRING" id="1220188.A0A4S3JGW2"/>
<dbReference type="GO" id="GO:0003785">
    <property type="term" value="F:actin monomer binding"/>
    <property type="evidence" value="ECO:0007669"/>
    <property type="project" value="TreeGrafter"/>
</dbReference>
<dbReference type="AlphaFoldDB" id="A0A4S3JGW2"/>
<evidence type="ECO:0000256" key="4">
    <source>
        <dbReference type="ARBA" id="ARBA00023203"/>
    </source>
</evidence>
<comment type="caution">
    <text evidence="7">The sequence shown here is derived from an EMBL/GenBank/DDBJ whole genome shotgun (WGS) entry which is preliminary data.</text>
</comment>
<dbReference type="GO" id="GO:0005856">
    <property type="term" value="C:cytoskeleton"/>
    <property type="evidence" value="ECO:0007669"/>
    <property type="project" value="UniProtKB-SubCell"/>
</dbReference>
<keyword evidence="5" id="KW-0206">Cytoskeleton</keyword>
<gene>
    <name evidence="7" type="ORF">EYZ11_006093</name>
</gene>
<dbReference type="GO" id="GO:0005938">
    <property type="term" value="C:cell cortex"/>
    <property type="evidence" value="ECO:0007669"/>
    <property type="project" value="TreeGrafter"/>
</dbReference>
<dbReference type="Gene3D" id="3.30.450.30">
    <property type="entry name" value="Dynein light chain 2a, cytoplasmic"/>
    <property type="match status" value="1"/>
</dbReference>
<evidence type="ECO:0000313" key="8">
    <source>
        <dbReference type="Proteomes" id="UP000308092"/>
    </source>
</evidence>
<dbReference type="PANTHER" id="PTHR11604">
    <property type="entry name" value="PROFILIN"/>
    <property type="match status" value="1"/>
</dbReference>
<protein>
    <recommendedName>
        <fullName evidence="6">Profilin</fullName>
    </recommendedName>
</protein>
<reference evidence="7 8" key="1">
    <citation type="submission" date="2019-03" db="EMBL/GenBank/DDBJ databases">
        <title>The genome sequence of a newly discovered highly antifungal drug resistant Aspergillus species, Aspergillus tanneri NIH 1004.</title>
        <authorList>
            <person name="Mounaud S."/>
            <person name="Singh I."/>
            <person name="Joardar V."/>
            <person name="Pakala S."/>
            <person name="Pakala S."/>
            <person name="Venepally P."/>
            <person name="Hoover J."/>
            <person name="Nierman W."/>
            <person name="Chung J."/>
            <person name="Losada L."/>
        </authorList>
    </citation>
    <scope>NUCLEOTIDE SEQUENCE [LARGE SCALE GENOMIC DNA]</scope>
    <source>
        <strain evidence="7 8">NIH1004</strain>
    </source>
</reference>
<organism evidence="7 8">
    <name type="scientific">Aspergillus tanneri</name>
    <dbReference type="NCBI Taxonomy" id="1220188"/>
    <lineage>
        <taxon>Eukaryota</taxon>
        <taxon>Fungi</taxon>
        <taxon>Dikarya</taxon>
        <taxon>Ascomycota</taxon>
        <taxon>Pezizomycotina</taxon>
        <taxon>Eurotiomycetes</taxon>
        <taxon>Eurotiomycetidae</taxon>
        <taxon>Eurotiales</taxon>
        <taxon>Aspergillaceae</taxon>
        <taxon>Aspergillus</taxon>
        <taxon>Aspergillus subgen. Circumdati</taxon>
    </lineage>
</organism>
<evidence type="ECO:0000256" key="2">
    <source>
        <dbReference type="ARBA" id="ARBA00010058"/>
    </source>
</evidence>
<dbReference type="CDD" id="cd00148">
    <property type="entry name" value="PROF"/>
    <property type="match status" value="1"/>
</dbReference>
<dbReference type="EMBL" id="SOSA01000208">
    <property type="protein sequence ID" value="THC94425.1"/>
    <property type="molecule type" value="Genomic_DNA"/>
</dbReference>
<proteinExistence type="inferred from homology"/>
<evidence type="ECO:0000256" key="3">
    <source>
        <dbReference type="ARBA" id="ARBA00022490"/>
    </source>
</evidence>
<keyword evidence="8" id="KW-1185">Reference proteome</keyword>
<dbReference type="Proteomes" id="UP000308092">
    <property type="component" value="Unassembled WGS sequence"/>
</dbReference>
<accession>A0A4S3JGW2</accession>
<dbReference type="Pfam" id="PF00235">
    <property type="entry name" value="Profilin"/>
    <property type="match status" value="1"/>
</dbReference>
<comment type="similarity">
    <text evidence="2 6">Belongs to the profilin family.</text>
</comment>
<dbReference type="SUPFAM" id="SSF55770">
    <property type="entry name" value="Profilin (actin-binding protein)"/>
    <property type="match status" value="1"/>
</dbReference>
<keyword evidence="4 6" id="KW-0009">Actin-binding</keyword>
<comment type="subcellular location">
    <subcellularLocation>
        <location evidence="1">Cytoplasm</location>
        <location evidence="1">Cytoskeleton</location>
    </subcellularLocation>
</comment>
<evidence type="ECO:0000256" key="6">
    <source>
        <dbReference type="RuleBase" id="RU003909"/>
    </source>
</evidence>
<name>A0A4S3JGW2_9EURO</name>